<protein>
    <submittedName>
        <fullName evidence="7">UbiA family prenyltransferase</fullName>
    </submittedName>
</protein>
<feature type="transmembrane region" description="Helical" evidence="6">
    <location>
        <begin position="328"/>
        <end position="346"/>
    </location>
</feature>
<dbReference type="Pfam" id="PF01040">
    <property type="entry name" value="UbiA"/>
    <property type="match status" value="1"/>
</dbReference>
<evidence type="ECO:0000256" key="6">
    <source>
        <dbReference type="SAM" id="Phobius"/>
    </source>
</evidence>
<reference evidence="7" key="1">
    <citation type="submission" date="2022-07" db="EMBL/GenBank/DDBJ databases">
        <authorList>
            <person name="Otstavnykh N."/>
            <person name="Isaeva M."/>
            <person name="Bystritskaya E."/>
        </authorList>
    </citation>
    <scope>NUCLEOTIDE SEQUENCE</scope>
    <source>
        <strain evidence="7">KCTC 52189</strain>
    </source>
</reference>
<feature type="transmembrane region" description="Helical" evidence="6">
    <location>
        <begin position="200"/>
        <end position="218"/>
    </location>
</feature>
<accession>A0AAE3WHR8</accession>
<reference evidence="7" key="2">
    <citation type="submission" date="2023-02" db="EMBL/GenBank/DDBJ databases">
        <title>'Rhodoalgimonas zhirmunskyi' gen. nov., isolated from a red alga.</title>
        <authorList>
            <person name="Nedashkovskaya O.I."/>
            <person name="Otstavnykh N.Y."/>
            <person name="Bystritskaya E.P."/>
            <person name="Balabanova L.A."/>
            <person name="Isaeva M.P."/>
        </authorList>
    </citation>
    <scope>NUCLEOTIDE SEQUENCE</scope>
    <source>
        <strain evidence="7">KCTC 52189</strain>
    </source>
</reference>
<comment type="subcellular location">
    <subcellularLocation>
        <location evidence="1">Membrane</location>
        <topology evidence="1">Multi-pass membrane protein</topology>
    </subcellularLocation>
</comment>
<proteinExistence type="predicted"/>
<dbReference type="AlphaFoldDB" id="A0AAE3WHR8"/>
<feature type="transmembrane region" description="Helical" evidence="6">
    <location>
        <begin position="367"/>
        <end position="386"/>
    </location>
</feature>
<dbReference type="Gene3D" id="1.10.357.140">
    <property type="entry name" value="UbiA prenyltransferase"/>
    <property type="match status" value="1"/>
</dbReference>
<dbReference type="GO" id="GO:0016020">
    <property type="term" value="C:membrane"/>
    <property type="evidence" value="ECO:0007669"/>
    <property type="project" value="UniProtKB-SubCell"/>
</dbReference>
<dbReference type="GO" id="GO:0016765">
    <property type="term" value="F:transferase activity, transferring alkyl or aryl (other than methyl) groups"/>
    <property type="evidence" value="ECO:0007669"/>
    <property type="project" value="InterPro"/>
</dbReference>
<evidence type="ECO:0000256" key="2">
    <source>
        <dbReference type="ARBA" id="ARBA00022475"/>
    </source>
</evidence>
<comment type="caution">
    <text evidence="7">The sequence shown here is derived from an EMBL/GenBank/DDBJ whole genome shotgun (WGS) entry which is preliminary data.</text>
</comment>
<feature type="transmembrane region" description="Helical" evidence="6">
    <location>
        <begin position="225"/>
        <end position="245"/>
    </location>
</feature>
<keyword evidence="8" id="KW-1185">Reference proteome</keyword>
<dbReference type="RefSeq" id="WP_306737347.1">
    <property type="nucleotide sequence ID" value="NZ_JANHAX010000007.1"/>
</dbReference>
<dbReference type="PANTHER" id="PTHR42723">
    <property type="entry name" value="CHLOROPHYLL SYNTHASE"/>
    <property type="match status" value="1"/>
</dbReference>
<dbReference type="PANTHER" id="PTHR42723:SF1">
    <property type="entry name" value="CHLOROPHYLL SYNTHASE, CHLOROPLASTIC"/>
    <property type="match status" value="1"/>
</dbReference>
<evidence type="ECO:0000256" key="4">
    <source>
        <dbReference type="ARBA" id="ARBA00022989"/>
    </source>
</evidence>
<dbReference type="EMBL" id="JANHAX010000007">
    <property type="protein sequence ID" value="MDQ2092042.1"/>
    <property type="molecule type" value="Genomic_DNA"/>
</dbReference>
<organism evidence="7 8">
    <name type="scientific">Marimonas arenosa</name>
    <dbReference type="NCBI Taxonomy" id="1795305"/>
    <lineage>
        <taxon>Bacteria</taxon>
        <taxon>Pseudomonadati</taxon>
        <taxon>Pseudomonadota</taxon>
        <taxon>Alphaproteobacteria</taxon>
        <taxon>Rhodobacterales</taxon>
        <taxon>Paracoccaceae</taxon>
        <taxon>Marimonas</taxon>
    </lineage>
</organism>
<dbReference type="InterPro" id="IPR000537">
    <property type="entry name" value="UbiA_prenyltransferase"/>
</dbReference>
<keyword evidence="3 6" id="KW-0812">Transmembrane</keyword>
<feature type="transmembrane region" description="Helical" evidence="6">
    <location>
        <begin position="134"/>
        <end position="154"/>
    </location>
</feature>
<keyword evidence="5 6" id="KW-0472">Membrane</keyword>
<dbReference type="CDD" id="cd13963">
    <property type="entry name" value="PT_UbiA_2"/>
    <property type="match status" value="1"/>
</dbReference>
<dbReference type="InterPro" id="IPR044878">
    <property type="entry name" value="UbiA_sf"/>
</dbReference>
<evidence type="ECO:0000256" key="1">
    <source>
        <dbReference type="ARBA" id="ARBA00004141"/>
    </source>
</evidence>
<keyword evidence="2" id="KW-1003">Cell membrane</keyword>
<feature type="transmembrane region" description="Helical" evidence="6">
    <location>
        <begin position="251"/>
        <end position="268"/>
    </location>
</feature>
<dbReference type="InterPro" id="IPR050475">
    <property type="entry name" value="Prenyltransferase_related"/>
</dbReference>
<feature type="transmembrane region" description="Helical" evidence="6">
    <location>
        <begin position="295"/>
        <end position="316"/>
    </location>
</feature>
<gene>
    <name evidence="7" type="ORF">NO357_19240</name>
</gene>
<evidence type="ECO:0000313" key="7">
    <source>
        <dbReference type="EMBL" id="MDQ2092042.1"/>
    </source>
</evidence>
<sequence>MGPKEPLVLRLAGGFLRTDPALERRLDAITGDGVLRADLLPVSSEALARIETARAEGREVRLASGGETGLAGELAAHHGLDGVSDRPGEAVPQPWALRDLARALRPHQWVKNVLLLLPLLAAHSFTWAAFVQVLLGMVAFSAAASSIYVVNDLLDLEADRLHPKKCKRPFASGAVPIRVGVAAFFLLAAVALGVGALLGGLFVAITVFYVGLSIVYSFRLKRARWVDIGALAALYTVRVIAGAAAVHVDTSIYMIIFVFPVFLTLGAVKRLTELTLATSDERLPGRGYGKPDRGALLNFAMAGMAVSLVIFFLYTMSAQAQRLYPDRWFLWLAILPLAGWLFRMVRLGYYGKQDYDPIVFAMRDKRGLGLIMITLSLMWYAAGLWAKWLGF</sequence>
<name>A0AAE3WHR8_9RHOB</name>
<dbReference type="Proteomes" id="UP001226762">
    <property type="component" value="Unassembled WGS sequence"/>
</dbReference>
<keyword evidence="4 6" id="KW-1133">Transmembrane helix</keyword>
<evidence type="ECO:0000313" key="8">
    <source>
        <dbReference type="Proteomes" id="UP001226762"/>
    </source>
</evidence>
<evidence type="ECO:0000256" key="5">
    <source>
        <dbReference type="ARBA" id="ARBA00023136"/>
    </source>
</evidence>
<feature type="transmembrane region" description="Helical" evidence="6">
    <location>
        <begin position="175"/>
        <end position="194"/>
    </location>
</feature>
<evidence type="ECO:0000256" key="3">
    <source>
        <dbReference type="ARBA" id="ARBA00022692"/>
    </source>
</evidence>